<evidence type="ECO:0000313" key="2">
    <source>
        <dbReference type="EMBL" id="MCQ8241378.1"/>
    </source>
</evidence>
<dbReference type="CDD" id="cd06664">
    <property type="entry name" value="IscU_like"/>
    <property type="match status" value="1"/>
</dbReference>
<comment type="caution">
    <text evidence="2">The sequence shown here is derived from an EMBL/GenBank/DDBJ whole genome shotgun (WGS) entry which is preliminary data.</text>
</comment>
<name>A0ABT1W0L1_9PROT</name>
<accession>A0ABT1W0L1</accession>
<gene>
    <name evidence="2" type="ORF">NFI88_11060</name>
</gene>
<dbReference type="Pfam" id="PF01592">
    <property type="entry name" value="NifU_N"/>
    <property type="match status" value="1"/>
</dbReference>
<protein>
    <submittedName>
        <fullName evidence="2">Iron-sulfur cluster assembly scaffold protein</fullName>
    </submittedName>
</protein>
<dbReference type="RefSeq" id="WP_422920119.1">
    <property type="nucleotide sequence ID" value="NZ_JAMZEJ010000006.1"/>
</dbReference>
<dbReference type="Proteomes" id="UP001524547">
    <property type="component" value="Unassembled WGS sequence"/>
</dbReference>
<dbReference type="InterPro" id="IPR002871">
    <property type="entry name" value="NIF_FeS_clus_asmbl_NifU_N"/>
</dbReference>
<evidence type="ECO:0000313" key="3">
    <source>
        <dbReference type="Proteomes" id="UP001524547"/>
    </source>
</evidence>
<feature type="domain" description="NIF system FeS cluster assembly NifU N-terminal" evidence="1">
    <location>
        <begin position="22"/>
        <end position="107"/>
    </location>
</feature>
<keyword evidence="3" id="KW-1185">Reference proteome</keyword>
<dbReference type="EMBL" id="JAMZEJ010000006">
    <property type="protein sequence ID" value="MCQ8241378.1"/>
    <property type="molecule type" value="Genomic_DNA"/>
</dbReference>
<dbReference type="Gene3D" id="3.90.1010.10">
    <property type="match status" value="1"/>
</dbReference>
<dbReference type="SUPFAM" id="SSF82649">
    <property type="entry name" value="SufE/NifU"/>
    <property type="match status" value="1"/>
</dbReference>
<organism evidence="2 3">
    <name type="scientific">Rhizosaccharibacter radicis</name>
    <dbReference type="NCBI Taxonomy" id="2782605"/>
    <lineage>
        <taxon>Bacteria</taxon>
        <taxon>Pseudomonadati</taxon>
        <taxon>Pseudomonadota</taxon>
        <taxon>Alphaproteobacteria</taxon>
        <taxon>Acetobacterales</taxon>
        <taxon>Acetobacteraceae</taxon>
        <taxon>Rhizosaccharibacter</taxon>
    </lineage>
</organism>
<proteinExistence type="predicted"/>
<evidence type="ECO:0000259" key="1">
    <source>
        <dbReference type="Pfam" id="PF01592"/>
    </source>
</evidence>
<sequence length="169" mass="17667">MASSPDTVLSEANAVPDGASLYRELVMTRARRPERAGALDDADGEGSGTNPLCGDTVQVWLRRGPDGLVQDARHRTRGCAICAAAADLVADAVVGKDAGAFALLERRFGTMLQDGPEALSMGDRGAIGFLLALGDLHEYPSRRKCALLPFSAVRQALVHRPGEPDGGAG</sequence>
<reference evidence="2 3" key="1">
    <citation type="submission" date="2022-06" db="EMBL/GenBank/DDBJ databases">
        <title>Rhizosaccharibacter gen. nov. sp. nov. KSS12, endophytic bacteria isolated from sugarcane.</title>
        <authorList>
            <person name="Pitiwittayakul N."/>
        </authorList>
    </citation>
    <scope>NUCLEOTIDE SEQUENCE [LARGE SCALE GENOMIC DNA]</scope>
    <source>
        <strain evidence="2 3">KSS12</strain>
    </source>
</reference>